<evidence type="ECO:0000256" key="1">
    <source>
        <dbReference type="SAM" id="MobiDB-lite"/>
    </source>
</evidence>
<organism evidence="2">
    <name type="scientific">hydrothermal vent metagenome</name>
    <dbReference type="NCBI Taxonomy" id="652676"/>
    <lineage>
        <taxon>unclassified sequences</taxon>
        <taxon>metagenomes</taxon>
        <taxon>ecological metagenomes</taxon>
    </lineage>
</organism>
<feature type="compositionally biased region" description="Polar residues" evidence="1">
    <location>
        <begin position="358"/>
        <end position="368"/>
    </location>
</feature>
<proteinExistence type="predicted"/>
<name>A0A3B1AB10_9ZZZZ</name>
<feature type="compositionally biased region" description="Polar residues" evidence="1">
    <location>
        <begin position="375"/>
        <end position="386"/>
    </location>
</feature>
<sequence length="400" mass="45165">MDNILARSLIAIFIITVSACSTLSIPDWVENNSQYYTTKDFLLGHGIAQSHAIAKESAARQITLQFKAVTASGELRSQANIVFNQIEYEEPWLNTNSKQHHVLAYISRSKVATFIQNKMLALDELTYEFFEQAKSSTDLLEQTSYVNSAINAQIRRNKLKPVLKIITNNTDIPTSYNIDRLSKVLTQLQKRINLLITISRDSLGNLNVIMKRSLDVAGFIRNEKLPSKNHLLLTLKTEESSASGSLSLKGKLTAVLEHKHDENNKTIRGKYQWTFNATASNRGTLIQKSRETLTAQINTNLKQVIMDMMMVEYDHEEDIPDQDFRDFDMPEFNAPFSSEPEEDKTKTQAAPLKIRRTPSGQIKQQPQKNAAPIANSEQRSKPNSISDIEDPVSTLPPLTK</sequence>
<dbReference type="AlphaFoldDB" id="A0A3B1AB10"/>
<evidence type="ECO:0008006" key="3">
    <source>
        <dbReference type="Google" id="ProtNLM"/>
    </source>
</evidence>
<protein>
    <recommendedName>
        <fullName evidence="3">Lipoprotein</fullName>
    </recommendedName>
</protein>
<dbReference type="PROSITE" id="PS51257">
    <property type="entry name" value="PROKAR_LIPOPROTEIN"/>
    <property type="match status" value="1"/>
</dbReference>
<dbReference type="EMBL" id="UOFS01000033">
    <property type="protein sequence ID" value="VAW97223.1"/>
    <property type="molecule type" value="Genomic_DNA"/>
</dbReference>
<accession>A0A3B1AB10</accession>
<reference evidence="2" key="1">
    <citation type="submission" date="2018-06" db="EMBL/GenBank/DDBJ databases">
        <authorList>
            <person name="Zhirakovskaya E."/>
        </authorList>
    </citation>
    <scope>NUCLEOTIDE SEQUENCE</scope>
</reference>
<evidence type="ECO:0000313" key="2">
    <source>
        <dbReference type="EMBL" id="VAW97223.1"/>
    </source>
</evidence>
<gene>
    <name evidence="2" type="ORF">MNBD_GAMMA22-2249</name>
</gene>
<feature type="region of interest" description="Disordered" evidence="1">
    <location>
        <begin position="321"/>
        <end position="400"/>
    </location>
</feature>